<feature type="transmembrane region" description="Helical" evidence="8">
    <location>
        <begin position="21"/>
        <end position="42"/>
    </location>
</feature>
<dbReference type="GO" id="GO:0006820">
    <property type="term" value="P:monoatomic anion transport"/>
    <property type="evidence" value="ECO:0007669"/>
    <property type="project" value="TreeGrafter"/>
</dbReference>
<evidence type="ECO:0000313" key="10">
    <source>
        <dbReference type="EMBL" id="EDW57506.2"/>
    </source>
</evidence>
<dbReference type="KEGG" id="dvi:6634175"/>
<dbReference type="eggNOG" id="KOG2532">
    <property type="taxonomic scope" value="Eukaryota"/>
</dbReference>
<dbReference type="InterPro" id="IPR020846">
    <property type="entry name" value="MFS_dom"/>
</dbReference>
<dbReference type="AlphaFoldDB" id="B4M8I0"/>
<feature type="transmembrane region" description="Helical" evidence="8">
    <location>
        <begin position="151"/>
        <end position="178"/>
    </location>
</feature>
<dbReference type="InterPro" id="IPR036259">
    <property type="entry name" value="MFS_trans_sf"/>
</dbReference>
<protein>
    <recommendedName>
        <fullName evidence="9">Major facilitator superfamily (MFS) profile domain-containing protein</fullName>
    </recommendedName>
</protein>
<keyword evidence="11" id="KW-1185">Reference proteome</keyword>
<dbReference type="InterPro" id="IPR011701">
    <property type="entry name" value="MFS"/>
</dbReference>
<evidence type="ECO:0000256" key="3">
    <source>
        <dbReference type="ARBA" id="ARBA00022692"/>
    </source>
</evidence>
<feature type="transmembrane region" description="Helical" evidence="8">
    <location>
        <begin position="317"/>
        <end position="341"/>
    </location>
</feature>
<feature type="compositionally biased region" description="Basic and acidic residues" evidence="7">
    <location>
        <begin position="66"/>
        <end position="83"/>
    </location>
</feature>
<dbReference type="PANTHER" id="PTHR11662:SF415">
    <property type="entry name" value="AT30085P-RELATED"/>
    <property type="match status" value="1"/>
</dbReference>
<evidence type="ECO:0000256" key="7">
    <source>
        <dbReference type="SAM" id="MobiDB-lite"/>
    </source>
</evidence>
<feature type="transmembrane region" description="Helical" evidence="8">
    <location>
        <begin position="447"/>
        <end position="465"/>
    </location>
</feature>
<sequence>MENEDADHRPGWGRTCSHGCLLPLRIIITLMGFFALICAYTNRVSLSHVITKLVIPINRTATNGKAGEDVCPKEEEPKNDKGYNNEGTYEWSEELQGLVLGSFYVGYLLTHLPGGVLADKFGAKWILGICIFISGLTTAFSPLALEYGAEWGLMAIRIIMGAAQGPVFPALTTLLSYWVPAKERGSLGTFCYSGVTAGTVISNLCSGFMLHFYHWSVTLYVFGNVAVIWFIIFIFLCSSAPKTHPCIKPKEMAYLQEKIPEKTGKLPIPWKKMLLSKALLAVIISQMGHDWGYFVMISCLPKYMADVLQFSIRSNGIVTSFPFLAMWCSTLFCGFLADWLIRTGKMSRILERKLFTFIAAFFPGLFMVTASYAGCNKTLVVIFFTLSLFTMGPYFAGQKLTPLDMSPSYSGTLMALTNGLGSIAGLLSPPIVGVMTPNATLNEWRGVFWLAFAILVSSAIVFWIWGTAEIQSYDPNSSAQKD</sequence>
<evidence type="ECO:0000256" key="8">
    <source>
        <dbReference type="SAM" id="Phobius"/>
    </source>
</evidence>
<keyword evidence="6 8" id="KW-0472">Membrane</keyword>
<keyword evidence="4" id="KW-0769">Symport</keyword>
<evidence type="ECO:0000256" key="1">
    <source>
        <dbReference type="ARBA" id="ARBA00004141"/>
    </source>
</evidence>
<dbReference type="FunFam" id="1.20.1250.20:FF:000003">
    <property type="entry name" value="Solute carrier family 17 member 3"/>
    <property type="match status" value="1"/>
</dbReference>
<feature type="transmembrane region" description="Helical" evidence="8">
    <location>
        <begin position="353"/>
        <end position="373"/>
    </location>
</feature>
<proteinExistence type="predicted"/>
<dbReference type="FunFam" id="1.20.1250.20:FF:000423">
    <property type="entry name" value="Putative inorganic phosphate cotransporter-like Protein"/>
    <property type="match status" value="1"/>
</dbReference>
<feature type="transmembrane region" description="Helical" evidence="8">
    <location>
        <begin position="379"/>
        <end position="397"/>
    </location>
</feature>
<organism evidence="10 11">
    <name type="scientific">Drosophila virilis</name>
    <name type="common">Fruit fly</name>
    <dbReference type="NCBI Taxonomy" id="7244"/>
    <lineage>
        <taxon>Eukaryota</taxon>
        <taxon>Metazoa</taxon>
        <taxon>Ecdysozoa</taxon>
        <taxon>Arthropoda</taxon>
        <taxon>Hexapoda</taxon>
        <taxon>Insecta</taxon>
        <taxon>Pterygota</taxon>
        <taxon>Neoptera</taxon>
        <taxon>Endopterygota</taxon>
        <taxon>Diptera</taxon>
        <taxon>Brachycera</taxon>
        <taxon>Muscomorpha</taxon>
        <taxon>Ephydroidea</taxon>
        <taxon>Drosophilidae</taxon>
        <taxon>Drosophila</taxon>
    </lineage>
</organism>
<evidence type="ECO:0000256" key="5">
    <source>
        <dbReference type="ARBA" id="ARBA00022989"/>
    </source>
</evidence>
<dbReference type="Gene3D" id="1.20.1250.20">
    <property type="entry name" value="MFS general substrate transporter like domains"/>
    <property type="match status" value="2"/>
</dbReference>
<feature type="transmembrane region" description="Helical" evidence="8">
    <location>
        <begin position="98"/>
        <end position="118"/>
    </location>
</feature>
<dbReference type="GO" id="GO:0015293">
    <property type="term" value="F:symporter activity"/>
    <property type="evidence" value="ECO:0007669"/>
    <property type="project" value="UniProtKB-KW"/>
</dbReference>
<feature type="transmembrane region" description="Helical" evidence="8">
    <location>
        <begin position="409"/>
        <end position="427"/>
    </location>
</feature>
<dbReference type="SUPFAM" id="SSF103473">
    <property type="entry name" value="MFS general substrate transporter"/>
    <property type="match status" value="1"/>
</dbReference>
<dbReference type="PROSITE" id="PS50850">
    <property type="entry name" value="MFS"/>
    <property type="match status" value="1"/>
</dbReference>
<evidence type="ECO:0000313" key="11">
    <source>
        <dbReference type="Proteomes" id="UP000008792"/>
    </source>
</evidence>
<keyword evidence="3 8" id="KW-0812">Transmembrane</keyword>
<dbReference type="InParanoid" id="B4M8I0"/>
<evidence type="ECO:0000259" key="9">
    <source>
        <dbReference type="PROSITE" id="PS50850"/>
    </source>
</evidence>
<feature type="transmembrane region" description="Helical" evidence="8">
    <location>
        <begin position="219"/>
        <end position="240"/>
    </location>
</feature>
<accession>B4M8I0</accession>
<dbReference type="CDD" id="cd17318">
    <property type="entry name" value="MFS_SLC17"/>
    <property type="match status" value="1"/>
</dbReference>
<dbReference type="EMBL" id="CH940654">
    <property type="protein sequence ID" value="EDW57506.2"/>
    <property type="molecule type" value="Genomic_DNA"/>
</dbReference>
<feature type="transmembrane region" description="Helical" evidence="8">
    <location>
        <begin position="125"/>
        <end position="145"/>
    </location>
</feature>
<evidence type="ECO:0000256" key="6">
    <source>
        <dbReference type="ARBA" id="ARBA00023136"/>
    </source>
</evidence>
<keyword evidence="2" id="KW-0813">Transport</keyword>
<feature type="transmembrane region" description="Helical" evidence="8">
    <location>
        <begin position="190"/>
        <end position="213"/>
    </location>
</feature>
<keyword evidence="5 8" id="KW-1133">Transmembrane helix</keyword>
<dbReference type="InterPro" id="IPR050382">
    <property type="entry name" value="MFS_Na/Anion_cotransporter"/>
</dbReference>
<dbReference type="GO" id="GO:0016020">
    <property type="term" value="C:membrane"/>
    <property type="evidence" value="ECO:0007669"/>
    <property type="project" value="UniProtKB-SubCell"/>
</dbReference>
<dbReference type="Proteomes" id="UP000008792">
    <property type="component" value="Unassembled WGS sequence"/>
</dbReference>
<dbReference type="Pfam" id="PF07690">
    <property type="entry name" value="MFS_1"/>
    <property type="match status" value="1"/>
</dbReference>
<dbReference type="HOGENOM" id="CLU_001265_5_0_1"/>
<gene>
    <name evidence="10" type="primary">Dvir\GJ18125</name>
    <name evidence="10" type="ORF">Dvir_GJ18125</name>
</gene>
<evidence type="ECO:0000256" key="2">
    <source>
        <dbReference type="ARBA" id="ARBA00022448"/>
    </source>
</evidence>
<feature type="domain" description="Major facilitator superfamily (MFS) profile" evidence="9">
    <location>
        <begin position="27"/>
        <end position="470"/>
    </location>
</feature>
<dbReference type="OrthoDB" id="2985014at2759"/>
<evidence type="ECO:0000256" key="4">
    <source>
        <dbReference type="ARBA" id="ARBA00022847"/>
    </source>
</evidence>
<reference evidence="10 11" key="1">
    <citation type="journal article" date="2007" name="Nature">
        <title>Evolution of genes and genomes on the Drosophila phylogeny.</title>
        <authorList>
            <consortium name="Drosophila 12 Genomes Consortium"/>
            <person name="Clark A.G."/>
            <person name="Eisen M.B."/>
            <person name="Smith D.R."/>
            <person name="Bergman C.M."/>
            <person name="Oliver B."/>
            <person name="Markow T.A."/>
            <person name="Kaufman T.C."/>
            <person name="Kellis M."/>
            <person name="Gelbart W."/>
            <person name="Iyer V.N."/>
            <person name="Pollard D.A."/>
            <person name="Sackton T.B."/>
            <person name="Larracuente A.M."/>
            <person name="Singh N.D."/>
            <person name="Abad J.P."/>
            <person name="Abt D.N."/>
            <person name="Adryan B."/>
            <person name="Aguade M."/>
            <person name="Akashi H."/>
            <person name="Anderson W.W."/>
            <person name="Aquadro C.F."/>
            <person name="Ardell D.H."/>
            <person name="Arguello R."/>
            <person name="Artieri C.G."/>
            <person name="Barbash D.A."/>
            <person name="Barker D."/>
            <person name="Barsanti P."/>
            <person name="Batterham P."/>
            <person name="Batzoglou S."/>
            <person name="Begun D."/>
            <person name="Bhutkar A."/>
            <person name="Blanco E."/>
            <person name="Bosak S.A."/>
            <person name="Bradley R.K."/>
            <person name="Brand A.D."/>
            <person name="Brent M.R."/>
            <person name="Brooks A.N."/>
            <person name="Brown R.H."/>
            <person name="Butlin R.K."/>
            <person name="Caggese C."/>
            <person name="Calvi B.R."/>
            <person name="Bernardo de Carvalho A."/>
            <person name="Caspi A."/>
            <person name="Castrezana S."/>
            <person name="Celniker S.E."/>
            <person name="Chang J.L."/>
            <person name="Chapple C."/>
            <person name="Chatterji S."/>
            <person name="Chinwalla A."/>
            <person name="Civetta A."/>
            <person name="Clifton S.W."/>
            <person name="Comeron J.M."/>
            <person name="Costello J.C."/>
            <person name="Coyne J.A."/>
            <person name="Daub J."/>
            <person name="David R.G."/>
            <person name="Delcher A.L."/>
            <person name="Delehaunty K."/>
            <person name="Do C.B."/>
            <person name="Ebling H."/>
            <person name="Edwards K."/>
            <person name="Eickbush T."/>
            <person name="Evans J.D."/>
            <person name="Filipski A."/>
            <person name="Findeiss S."/>
            <person name="Freyhult E."/>
            <person name="Fulton L."/>
            <person name="Fulton R."/>
            <person name="Garcia A.C."/>
            <person name="Gardiner A."/>
            <person name="Garfield D.A."/>
            <person name="Garvin B.E."/>
            <person name="Gibson G."/>
            <person name="Gilbert D."/>
            <person name="Gnerre S."/>
            <person name="Godfrey J."/>
            <person name="Good R."/>
            <person name="Gotea V."/>
            <person name="Gravely B."/>
            <person name="Greenberg A.J."/>
            <person name="Griffiths-Jones S."/>
            <person name="Gross S."/>
            <person name="Guigo R."/>
            <person name="Gustafson E.A."/>
            <person name="Haerty W."/>
            <person name="Hahn M.W."/>
            <person name="Halligan D.L."/>
            <person name="Halpern A.L."/>
            <person name="Halter G.M."/>
            <person name="Han M.V."/>
            <person name="Heger A."/>
            <person name="Hillier L."/>
            <person name="Hinrichs A.S."/>
            <person name="Holmes I."/>
            <person name="Hoskins R.A."/>
            <person name="Hubisz M.J."/>
            <person name="Hultmark D."/>
            <person name="Huntley M.A."/>
            <person name="Jaffe D.B."/>
            <person name="Jagadeeshan S."/>
            <person name="Jeck W.R."/>
            <person name="Johnson J."/>
            <person name="Jones C.D."/>
            <person name="Jordan W.C."/>
            <person name="Karpen G.H."/>
            <person name="Kataoka E."/>
            <person name="Keightley P.D."/>
            <person name="Kheradpour P."/>
            <person name="Kirkness E.F."/>
            <person name="Koerich L.B."/>
            <person name="Kristiansen K."/>
            <person name="Kudrna D."/>
            <person name="Kulathinal R.J."/>
            <person name="Kumar S."/>
            <person name="Kwok R."/>
            <person name="Lander E."/>
            <person name="Langley C.H."/>
            <person name="Lapoint R."/>
            <person name="Lazzaro B.P."/>
            <person name="Lee S.J."/>
            <person name="Levesque L."/>
            <person name="Li R."/>
            <person name="Lin C.F."/>
            <person name="Lin M.F."/>
            <person name="Lindblad-Toh K."/>
            <person name="Llopart A."/>
            <person name="Long M."/>
            <person name="Low L."/>
            <person name="Lozovsky E."/>
            <person name="Lu J."/>
            <person name="Luo M."/>
            <person name="Machado C.A."/>
            <person name="Makalowski W."/>
            <person name="Marzo M."/>
            <person name="Matsuda M."/>
            <person name="Matzkin L."/>
            <person name="McAllister B."/>
            <person name="McBride C.S."/>
            <person name="McKernan B."/>
            <person name="McKernan K."/>
            <person name="Mendez-Lago M."/>
            <person name="Minx P."/>
            <person name="Mollenhauer M.U."/>
            <person name="Montooth K."/>
            <person name="Mount S.M."/>
            <person name="Mu X."/>
            <person name="Myers E."/>
            <person name="Negre B."/>
            <person name="Newfeld S."/>
            <person name="Nielsen R."/>
            <person name="Noor M.A."/>
            <person name="O'Grady P."/>
            <person name="Pachter L."/>
            <person name="Papaceit M."/>
            <person name="Parisi M.J."/>
            <person name="Parisi M."/>
            <person name="Parts L."/>
            <person name="Pedersen J.S."/>
            <person name="Pesole G."/>
            <person name="Phillippy A.M."/>
            <person name="Ponting C.P."/>
            <person name="Pop M."/>
            <person name="Porcelli D."/>
            <person name="Powell J.R."/>
            <person name="Prohaska S."/>
            <person name="Pruitt K."/>
            <person name="Puig M."/>
            <person name="Quesneville H."/>
            <person name="Ram K.R."/>
            <person name="Rand D."/>
            <person name="Rasmussen M.D."/>
            <person name="Reed L.K."/>
            <person name="Reenan R."/>
            <person name="Reily A."/>
            <person name="Remington K.A."/>
            <person name="Rieger T.T."/>
            <person name="Ritchie M.G."/>
            <person name="Robin C."/>
            <person name="Rogers Y.H."/>
            <person name="Rohde C."/>
            <person name="Rozas J."/>
            <person name="Rubenfield M.J."/>
            <person name="Ruiz A."/>
            <person name="Russo S."/>
            <person name="Salzberg S.L."/>
            <person name="Sanchez-Gracia A."/>
            <person name="Saranga D.J."/>
            <person name="Sato H."/>
            <person name="Schaeffer S.W."/>
            <person name="Schatz M.C."/>
            <person name="Schlenke T."/>
            <person name="Schwartz R."/>
            <person name="Segarra C."/>
            <person name="Singh R.S."/>
            <person name="Sirot L."/>
            <person name="Sirota M."/>
            <person name="Sisneros N.B."/>
            <person name="Smith C.D."/>
            <person name="Smith T.F."/>
            <person name="Spieth J."/>
            <person name="Stage D.E."/>
            <person name="Stark A."/>
            <person name="Stephan W."/>
            <person name="Strausberg R.L."/>
            <person name="Strempel S."/>
            <person name="Sturgill D."/>
            <person name="Sutton G."/>
            <person name="Sutton G.G."/>
            <person name="Tao W."/>
            <person name="Teichmann S."/>
            <person name="Tobari Y.N."/>
            <person name="Tomimura Y."/>
            <person name="Tsolas J.M."/>
            <person name="Valente V.L."/>
            <person name="Venter E."/>
            <person name="Venter J.C."/>
            <person name="Vicario S."/>
            <person name="Vieira F.G."/>
            <person name="Vilella A.J."/>
            <person name="Villasante A."/>
            <person name="Walenz B."/>
            <person name="Wang J."/>
            <person name="Wasserman M."/>
            <person name="Watts T."/>
            <person name="Wilson D."/>
            <person name="Wilson R.K."/>
            <person name="Wing R.A."/>
            <person name="Wolfner M.F."/>
            <person name="Wong A."/>
            <person name="Wong G.K."/>
            <person name="Wu C.I."/>
            <person name="Wu G."/>
            <person name="Yamamoto D."/>
            <person name="Yang H.P."/>
            <person name="Yang S.P."/>
            <person name="Yorke J.A."/>
            <person name="Yoshida K."/>
            <person name="Zdobnov E."/>
            <person name="Zhang P."/>
            <person name="Zhang Y."/>
            <person name="Zimin A.V."/>
            <person name="Baldwin J."/>
            <person name="Abdouelleil A."/>
            <person name="Abdulkadir J."/>
            <person name="Abebe A."/>
            <person name="Abera B."/>
            <person name="Abreu J."/>
            <person name="Acer S.C."/>
            <person name="Aftuck L."/>
            <person name="Alexander A."/>
            <person name="An P."/>
            <person name="Anderson E."/>
            <person name="Anderson S."/>
            <person name="Arachi H."/>
            <person name="Azer M."/>
            <person name="Bachantsang P."/>
            <person name="Barry A."/>
            <person name="Bayul T."/>
            <person name="Berlin A."/>
            <person name="Bessette D."/>
            <person name="Bloom T."/>
            <person name="Blye J."/>
            <person name="Boguslavskiy L."/>
            <person name="Bonnet C."/>
            <person name="Boukhgalter B."/>
            <person name="Bourzgui I."/>
            <person name="Brown A."/>
            <person name="Cahill P."/>
            <person name="Channer S."/>
            <person name="Cheshatsang Y."/>
            <person name="Chuda L."/>
            <person name="Citroen M."/>
            <person name="Collymore A."/>
            <person name="Cooke P."/>
            <person name="Costello M."/>
            <person name="D'Aco K."/>
            <person name="Daza R."/>
            <person name="De Haan G."/>
            <person name="DeGray S."/>
            <person name="DeMaso C."/>
            <person name="Dhargay N."/>
            <person name="Dooley K."/>
            <person name="Dooley E."/>
            <person name="Doricent M."/>
            <person name="Dorje P."/>
            <person name="Dorjee K."/>
            <person name="Dupes A."/>
            <person name="Elong R."/>
            <person name="Falk J."/>
            <person name="Farina A."/>
            <person name="Faro S."/>
            <person name="Ferguson D."/>
            <person name="Fisher S."/>
            <person name="Foley C.D."/>
            <person name="Franke A."/>
            <person name="Friedrich D."/>
            <person name="Gadbois L."/>
            <person name="Gearin G."/>
            <person name="Gearin C.R."/>
            <person name="Giannoukos G."/>
            <person name="Goode T."/>
            <person name="Graham J."/>
            <person name="Grandbois E."/>
            <person name="Grewal S."/>
            <person name="Gyaltsen K."/>
            <person name="Hafez N."/>
            <person name="Hagos B."/>
            <person name="Hall J."/>
            <person name="Henson C."/>
            <person name="Hollinger A."/>
            <person name="Honan T."/>
            <person name="Huard M.D."/>
            <person name="Hughes L."/>
            <person name="Hurhula B."/>
            <person name="Husby M.E."/>
            <person name="Kamat A."/>
            <person name="Kanga B."/>
            <person name="Kashin S."/>
            <person name="Khazanovich D."/>
            <person name="Kisner P."/>
            <person name="Lance K."/>
            <person name="Lara M."/>
            <person name="Lee W."/>
            <person name="Lennon N."/>
            <person name="Letendre F."/>
            <person name="LeVine R."/>
            <person name="Lipovsky A."/>
            <person name="Liu X."/>
            <person name="Liu J."/>
            <person name="Liu S."/>
            <person name="Lokyitsang T."/>
            <person name="Lokyitsang Y."/>
            <person name="Lubonja R."/>
            <person name="Lui A."/>
            <person name="MacDonald P."/>
            <person name="Magnisalis V."/>
            <person name="Maru K."/>
            <person name="Matthews C."/>
            <person name="McCusker W."/>
            <person name="McDonough S."/>
            <person name="Mehta T."/>
            <person name="Meldrim J."/>
            <person name="Meneus L."/>
            <person name="Mihai O."/>
            <person name="Mihalev A."/>
            <person name="Mihova T."/>
            <person name="Mittelman R."/>
            <person name="Mlenga V."/>
            <person name="Montmayeur A."/>
            <person name="Mulrain L."/>
            <person name="Navidi A."/>
            <person name="Naylor J."/>
            <person name="Negash T."/>
            <person name="Nguyen T."/>
            <person name="Nguyen N."/>
            <person name="Nicol R."/>
            <person name="Norbu C."/>
            <person name="Norbu N."/>
            <person name="Novod N."/>
            <person name="O'Neill B."/>
            <person name="Osman S."/>
            <person name="Markiewicz E."/>
            <person name="Oyono O.L."/>
            <person name="Patti C."/>
            <person name="Phunkhang P."/>
            <person name="Pierre F."/>
            <person name="Priest M."/>
            <person name="Raghuraman S."/>
            <person name="Rege F."/>
            <person name="Reyes R."/>
            <person name="Rise C."/>
            <person name="Rogov P."/>
            <person name="Ross K."/>
            <person name="Ryan E."/>
            <person name="Settipalli S."/>
            <person name="Shea T."/>
            <person name="Sherpa N."/>
            <person name="Shi L."/>
            <person name="Shih D."/>
            <person name="Sparrow T."/>
            <person name="Spaulding J."/>
            <person name="Stalker J."/>
            <person name="Stange-Thomann N."/>
            <person name="Stavropoulos S."/>
            <person name="Stone C."/>
            <person name="Strader C."/>
            <person name="Tesfaye S."/>
            <person name="Thomson T."/>
            <person name="Thoulutsang Y."/>
            <person name="Thoulutsang D."/>
            <person name="Topham K."/>
            <person name="Topping I."/>
            <person name="Tsamla T."/>
            <person name="Vassiliev H."/>
            <person name="Vo A."/>
            <person name="Wangchuk T."/>
            <person name="Wangdi T."/>
            <person name="Weiand M."/>
            <person name="Wilkinson J."/>
            <person name="Wilson A."/>
            <person name="Yadav S."/>
            <person name="Young G."/>
            <person name="Yu Q."/>
            <person name="Zembek L."/>
            <person name="Zhong D."/>
            <person name="Zimmer A."/>
            <person name="Zwirko Z."/>
            <person name="Jaffe D.B."/>
            <person name="Alvarez P."/>
            <person name="Brockman W."/>
            <person name="Butler J."/>
            <person name="Chin C."/>
            <person name="Gnerre S."/>
            <person name="Grabherr M."/>
            <person name="Kleber M."/>
            <person name="Mauceli E."/>
            <person name="MacCallum I."/>
        </authorList>
    </citation>
    <scope>NUCLEOTIDE SEQUENCE [LARGE SCALE GENOMIC DNA]</scope>
    <source>
        <strain evidence="11">Tucson 15010-1051.87</strain>
    </source>
</reference>
<feature type="region of interest" description="Disordered" evidence="7">
    <location>
        <begin position="66"/>
        <end position="85"/>
    </location>
</feature>
<dbReference type="PANTHER" id="PTHR11662">
    <property type="entry name" value="SOLUTE CARRIER FAMILY 17"/>
    <property type="match status" value="1"/>
</dbReference>
<comment type="subcellular location">
    <subcellularLocation>
        <location evidence="1">Membrane</location>
        <topology evidence="1">Multi-pass membrane protein</topology>
    </subcellularLocation>
</comment>
<name>B4M8I0_DROVI</name>